<dbReference type="AlphaFoldDB" id="A0A5A7QYK2"/>
<dbReference type="InterPro" id="IPR017956">
    <property type="entry name" value="AT_hook_DNA-bd_motif"/>
</dbReference>
<feature type="compositionally biased region" description="Polar residues" evidence="1">
    <location>
        <begin position="95"/>
        <end position="104"/>
    </location>
</feature>
<dbReference type="OrthoDB" id="9937744at2759"/>
<name>A0A5A7QYK2_STRAF</name>
<feature type="non-terminal residue" evidence="2">
    <location>
        <position position="1"/>
    </location>
</feature>
<keyword evidence="3" id="KW-1185">Reference proteome</keyword>
<organism evidence="2 3">
    <name type="scientific">Striga asiatica</name>
    <name type="common">Asiatic witchweed</name>
    <name type="synonym">Buchnera asiatica</name>
    <dbReference type="NCBI Taxonomy" id="4170"/>
    <lineage>
        <taxon>Eukaryota</taxon>
        <taxon>Viridiplantae</taxon>
        <taxon>Streptophyta</taxon>
        <taxon>Embryophyta</taxon>
        <taxon>Tracheophyta</taxon>
        <taxon>Spermatophyta</taxon>
        <taxon>Magnoliopsida</taxon>
        <taxon>eudicotyledons</taxon>
        <taxon>Gunneridae</taxon>
        <taxon>Pentapetalae</taxon>
        <taxon>asterids</taxon>
        <taxon>lamiids</taxon>
        <taxon>Lamiales</taxon>
        <taxon>Orobanchaceae</taxon>
        <taxon>Buchnereae</taxon>
        <taxon>Striga</taxon>
    </lineage>
</organism>
<dbReference type="SMART" id="SM00384">
    <property type="entry name" value="AT_hook"/>
    <property type="match status" value="3"/>
</dbReference>
<dbReference type="GO" id="GO:0003677">
    <property type="term" value="F:DNA binding"/>
    <property type="evidence" value="ECO:0007669"/>
    <property type="project" value="InterPro"/>
</dbReference>
<reference evidence="3" key="1">
    <citation type="journal article" date="2019" name="Curr. Biol.">
        <title>Genome Sequence of Striga asiatica Provides Insight into the Evolution of Plant Parasitism.</title>
        <authorList>
            <person name="Yoshida S."/>
            <person name="Kim S."/>
            <person name="Wafula E.K."/>
            <person name="Tanskanen J."/>
            <person name="Kim Y.M."/>
            <person name="Honaas L."/>
            <person name="Yang Z."/>
            <person name="Spallek T."/>
            <person name="Conn C.E."/>
            <person name="Ichihashi Y."/>
            <person name="Cheong K."/>
            <person name="Cui S."/>
            <person name="Der J.P."/>
            <person name="Gundlach H."/>
            <person name="Jiao Y."/>
            <person name="Hori C."/>
            <person name="Ishida J.K."/>
            <person name="Kasahara H."/>
            <person name="Kiba T."/>
            <person name="Kim M.S."/>
            <person name="Koo N."/>
            <person name="Laohavisit A."/>
            <person name="Lee Y.H."/>
            <person name="Lumba S."/>
            <person name="McCourt P."/>
            <person name="Mortimer J.C."/>
            <person name="Mutuku J.M."/>
            <person name="Nomura T."/>
            <person name="Sasaki-Sekimoto Y."/>
            <person name="Seto Y."/>
            <person name="Wang Y."/>
            <person name="Wakatake T."/>
            <person name="Sakakibara H."/>
            <person name="Demura T."/>
            <person name="Yamaguchi S."/>
            <person name="Yoneyama K."/>
            <person name="Manabe R.I."/>
            <person name="Nelson D.C."/>
            <person name="Schulman A.H."/>
            <person name="Timko M.P."/>
            <person name="dePamphilis C.W."/>
            <person name="Choi D."/>
            <person name="Shirasu K."/>
        </authorList>
    </citation>
    <scope>NUCLEOTIDE SEQUENCE [LARGE SCALE GENOMIC DNA]</scope>
    <source>
        <strain evidence="3">cv. UVA1</strain>
    </source>
</reference>
<feature type="compositionally biased region" description="Basic residues" evidence="1">
    <location>
        <begin position="83"/>
        <end position="92"/>
    </location>
</feature>
<evidence type="ECO:0000256" key="1">
    <source>
        <dbReference type="SAM" id="MobiDB-lite"/>
    </source>
</evidence>
<protein>
    <submittedName>
        <fullName evidence="2">Methyl-CPG-binding domain 8</fullName>
    </submittedName>
</protein>
<evidence type="ECO:0000313" key="3">
    <source>
        <dbReference type="Proteomes" id="UP000325081"/>
    </source>
</evidence>
<dbReference type="Pfam" id="PF02178">
    <property type="entry name" value="AT_hook"/>
    <property type="match status" value="2"/>
</dbReference>
<gene>
    <name evidence="2" type="ORF">STAS_26712</name>
</gene>
<accession>A0A5A7QYK2</accession>
<comment type="caution">
    <text evidence="2">The sequence shown here is derived from an EMBL/GenBank/DDBJ whole genome shotgun (WGS) entry which is preliminary data.</text>
</comment>
<sequence>LKRKRGRPKKIIGNTSTSTELENITVTPTPYTNISSVLLDHTADGQLPLTELKRKRGRPKKVIGSMSTQTCVDLLDQVPPTNQKKKPGRPKKVLASTSTRSGWL</sequence>
<feature type="region of interest" description="Disordered" evidence="1">
    <location>
        <begin position="74"/>
        <end position="104"/>
    </location>
</feature>
<dbReference type="EMBL" id="BKCP01008626">
    <property type="protein sequence ID" value="GER49467.1"/>
    <property type="molecule type" value="Genomic_DNA"/>
</dbReference>
<proteinExistence type="predicted"/>
<evidence type="ECO:0000313" key="2">
    <source>
        <dbReference type="EMBL" id="GER49467.1"/>
    </source>
</evidence>
<dbReference type="PRINTS" id="PR00929">
    <property type="entry name" value="ATHOOK"/>
</dbReference>
<dbReference type="Proteomes" id="UP000325081">
    <property type="component" value="Unassembled WGS sequence"/>
</dbReference>